<proteinExistence type="predicted"/>
<feature type="region of interest" description="Disordered" evidence="1">
    <location>
        <begin position="1"/>
        <end position="29"/>
    </location>
</feature>
<name>A0AAN7B4Y4_9PEZI</name>
<accession>A0AAN7B4Y4</accession>
<feature type="compositionally biased region" description="Low complexity" evidence="1">
    <location>
        <begin position="73"/>
        <end position="85"/>
    </location>
</feature>
<dbReference type="Pfam" id="PF10253">
    <property type="entry name" value="PRCC"/>
    <property type="match status" value="1"/>
</dbReference>
<comment type="caution">
    <text evidence="2">The sequence shown here is derived from an EMBL/GenBank/DDBJ whole genome shotgun (WGS) entry which is preliminary data.</text>
</comment>
<dbReference type="PANTHER" id="PTHR13621:SF2">
    <property type="entry name" value="PROLINE-RICH PROTEIN PRCC"/>
    <property type="match status" value="1"/>
</dbReference>
<dbReference type="GO" id="GO:0005634">
    <property type="term" value="C:nucleus"/>
    <property type="evidence" value="ECO:0007669"/>
    <property type="project" value="TreeGrafter"/>
</dbReference>
<dbReference type="Proteomes" id="UP001301769">
    <property type="component" value="Unassembled WGS sequence"/>
</dbReference>
<dbReference type="EMBL" id="MU858118">
    <property type="protein sequence ID" value="KAK4212946.1"/>
    <property type="molecule type" value="Genomic_DNA"/>
</dbReference>
<feature type="compositionally biased region" description="Low complexity" evidence="1">
    <location>
        <begin position="97"/>
        <end position="117"/>
    </location>
</feature>
<organism evidence="2 3">
    <name type="scientific">Rhypophila decipiens</name>
    <dbReference type="NCBI Taxonomy" id="261697"/>
    <lineage>
        <taxon>Eukaryota</taxon>
        <taxon>Fungi</taxon>
        <taxon>Dikarya</taxon>
        <taxon>Ascomycota</taxon>
        <taxon>Pezizomycotina</taxon>
        <taxon>Sordariomycetes</taxon>
        <taxon>Sordariomycetidae</taxon>
        <taxon>Sordariales</taxon>
        <taxon>Naviculisporaceae</taxon>
        <taxon>Rhypophila</taxon>
    </lineage>
</organism>
<keyword evidence="3" id="KW-1185">Reference proteome</keyword>
<feature type="region of interest" description="Disordered" evidence="1">
    <location>
        <begin position="51"/>
        <end position="261"/>
    </location>
</feature>
<feature type="compositionally biased region" description="Polar residues" evidence="1">
    <location>
        <begin position="250"/>
        <end position="259"/>
    </location>
</feature>
<evidence type="ECO:0000313" key="3">
    <source>
        <dbReference type="Proteomes" id="UP001301769"/>
    </source>
</evidence>
<dbReference type="AlphaFoldDB" id="A0AAN7B4Y4"/>
<dbReference type="InterPro" id="IPR018800">
    <property type="entry name" value="PRCC"/>
</dbReference>
<sequence>MGLVDYSDSESDSEVVQKAVAPPSTTATGKKAFQKLVDRGSGKIVVNLATVATNEDGGNTNDEPPAKRAKTAGSGNSRFSNFGSFLPPPKKAAAVIGKSVSASASTSRTGGSAPGPGVHLKTGAEPAFSRNSVTSDEADGNGTGSASKFGSGLSLPPPKKSASGPTIPDGQKPAEEVKLVGKPLMFKPLSVSRKPQKKKKDLPPGFSASTTPVASKPPPTTAAEPPAAQPPKKKVSLFSMGGDDDKAAETSPSNGTYQPLFNGAAVNTPETERLEYDAYTQQHPVNPTTQNFQPPQQQQNTLSSIADSLSLSKADRRELFGRNGPPPEFSSANGGKIINFNMEREYEHNEQLRQSGALADQVHNPVRSIAPGKHSLRQMVNMAQNNQAALEDSFAAGRSNRSAAAGKYGWK</sequence>
<dbReference type="PANTHER" id="PTHR13621">
    <property type="entry name" value="PROLINE-RICH PROTEIN PRCC"/>
    <property type="match status" value="1"/>
</dbReference>
<protein>
    <submittedName>
        <fullName evidence="2">Mitotic checkpoint regulator, MAD2B-interacting-domain-containing protein</fullName>
    </submittedName>
</protein>
<reference evidence="2" key="2">
    <citation type="submission" date="2023-05" db="EMBL/GenBank/DDBJ databases">
        <authorList>
            <consortium name="Lawrence Berkeley National Laboratory"/>
            <person name="Steindorff A."/>
            <person name="Hensen N."/>
            <person name="Bonometti L."/>
            <person name="Westerberg I."/>
            <person name="Brannstrom I.O."/>
            <person name="Guillou S."/>
            <person name="Cros-Aarteil S."/>
            <person name="Calhoun S."/>
            <person name="Haridas S."/>
            <person name="Kuo A."/>
            <person name="Mondo S."/>
            <person name="Pangilinan J."/>
            <person name="Riley R."/>
            <person name="Labutti K."/>
            <person name="Andreopoulos B."/>
            <person name="Lipzen A."/>
            <person name="Chen C."/>
            <person name="Yanf M."/>
            <person name="Daum C."/>
            <person name="Ng V."/>
            <person name="Clum A."/>
            <person name="Ohm R."/>
            <person name="Martin F."/>
            <person name="Silar P."/>
            <person name="Natvig D."/>
            <person name="Lalanne C."/>
            <person name="Gautier V."/>
            <person name="Ament-Velasquez S.L."/>
            <person name="Kruys A."/>
            <person name="Hutchinson M.I."/>
            <person name="Powell A.J."/>
            <person name="Barry K."/>
            <person name="Miller A.N."/>
            <person name="Grigoriev I.V."/>
            <person name="Debuchy R."/>
            <person name="Gladieux P."/>
            <person name="Thoren M.H."/>
            <person name="Johannesson H."/>
        </authorList>
    </citation>
    <scope>NUCLEOTIDE SEQUENCE</scope>
    <source>
        <strain evidence="2">PSN293</strain>
    </source>
</reference>
<reference evidence="2" key="1">
    <citation type="journal article" date="2023" name="Mol. Phylogenet. Evol.">
        <title>Genome-scale phylogeny and comparative genomics of the fungal order Sordariales.</title>
        <authorList>
            <person name="Hensen N."/>
            <person name="Bonometti L."/>
            <person name="Westerberg I."/>
            <person name="Brannstrom I.O."/>
            <person name="Guillou S."/>
            <person name="Cros-Aarteil S."/>
            <person name="Calhoun S."/>
            <person name="Haridas S."/>
            <person name="Kuo A."/>
            <person name="Mondo S."/>
            <person name="Pangilinan J."/>
            <person name="Riley R."/>
            <person name="LaButti K."/>
            <person name="Andreopoulos B."/>
            <person name="Lipzen A."/>
            <person name="Chen C."/>
            <person name="Yan M."/>
            <person name="Daum C."/>
            <person name="Ng V."/>
            <person name="Clum A."/>
            <person name="Steindorff A."/>
            <person name="Ohm R.A."/>
            <person name="Martin F."/>
            <person name="Silar P."/>
            <person name="Natvig D.O."/>
            <person name="Lalanne C."/>
            <person name="Gautier V."/>
            <person name="Ament-Velasquez S.L."/>
            <person name="Kruys A."/>
            <person name="Hutchinson M.I."/>
            <person name="Powell A.J."/>
            <person name="Barry K."/>
            <person name="Miller A.N."/>
            <person name="Grigoriev I.V."/>
            <person name="Debuchy R."/>
            <person name="Gladieux P."/>
            <person name="Hiltunen Thoren M."/>
            <person name="Johannesson H."/>
        </authorList>
    </citation>
    <scope>NUCLEOTIDE SEQUENCE</scope>
    <source>
        <strain evidence="2">PSN293</strain>
    </source>
</reference>
<gene>
    <name evidence="2" type="ORF">QBC37DRAFT_424093</name>
</gene>
<evidence type="ECO:0000313" key="2">
    <source>
        <dbReference type="EMBL" id="KAK4212946.1"/>
    </source>
</evidence>
<feature type="compositionally biased region" description="Polar residues" evidence="1">
    <location>
        <begin position="51"/>
        <end position="62"/>
    </location>
</feature>
<evidence type="ECO:0000256" key="1">
    <source>
        <dbReference type="SAM" id="MobiDB-lite"/>
    </source>
</evidence>